<evidence type="ECO:0008006" key="4">
    <source>
        <dbReference type="Google" id="ProtNLM"/>
    </source>
</evidence>
<gene>
    <name evidence="2" type="ORF">VB798_22805</name>
</gene>
<sequence length="216" mass="24175">MKASIAAILFILLTFGKSFSQQTVNFDLTKLAVQGNLIVKNRTITVNEEGSKKFIELGKKMTATPVWLPIDNFEEGKVELIARGKDILQGSFYGIAFHAENDSTFEVVYCRPFNFQTTDSLRKTHAVQYGFFPHLDWQVLRKSHPGLYESGILNPPKANDWVTLTIIVDSKEIKAFINHASQSTLVAKKLNTSLKGKIGIFGFNSDAESLKIFPSK</sequence>
<dbReference type="Proteomes" id="UP001302222">
    <property type="component" value="Unassembled WGS sequence"/>
</dbReference>
<proteinExistence type="predicted"/>
<feature type="chain" id="PRO_5046984238" description="3-keto-disaccharide hydrolase domain-containing protein" evidence="1">
    <location>
        <begin position="21"/>
        <end position="216"/>
    </location>
</feature>
<name>A0ABU5SQ59_9BACT</name>
<dbReference type="Gene3D" id="2.60.120.560">
    <property type="entry name" value="Exo-inulinase, domain 1"/>
    <property type="match status" value="1"/>
</dbReference>
<comment type="caution">
    <text evidence="2">The sequence shown here is derived from an EMBL/GenBank/DDBJ whole genome shotgun (WGS) entry which is preliminary data.</text>
</comment>
<keyword evidence="3" id="KW-1185">Reference proteome</keyword>
<accession>A0ABU5SQ59</accession>
<evidence type="ECO:0000313" key="3">
    <source>
        <dbReference type="Proteomes" id="UP001302222"/>
    </source>
</evidence>
<dbReference type="RefSeq" id="WP_323689552.1">
    <property type="nucleotide sequence ID" value="NZ_JAYGIM010000021.1"/>
</dbReference>
<protein>
    <recommendedName>
        <fullName evidence="4">3-keto-disaccharide hydrolase domain-containing protein</fullName>
    </recommendedName>
</protein>
<feature type="signal peptide" evidence="1">
    <location>
        <begin position="1"/>
        <end position="20"/>
    </location>
</feature>
<organism evidence="2 3">
    <name type="scientific">Arcicella lustrica</name>
    <dbReference type="NCBI Taxonomy" id="2984196"/>
    <lineage>
        <taxon>Bacteria</taxon>
        <taxon>Pseudomonadati</taxon>
        <taxon>Bacteroidota</taxon>
        <taxon>Cytophagia</taxon>
        <taxon>Cytophagales</taxon>
        <taxon>Flectobacillaceae</taxon>
        <taxon>Arcicella</taxon>
    </lineage>
</organism>
<evidence type="ECO:0000313" key="2">
    <source>
        <dbReference type="EMBL" id="MEA5429440.1"/>
    </source>
</evidence>
<evidence type="ECO:0000256" key="1">
    <source>
        <dbReference type="SAM" id="SignalP"/>
    </source>
</evidence>
<keyword evidence="1" id="KW-0732">Signal</keyword>
<dbReference type="EMBL" id="JAYGIM010000021">
    <property type="protein sequence ID" value="MEA5429440.1"/>
    <property type="molecule type" value="Genomic_DNA"/>
</dbReference>
<reference evidence="2 3" key="1">
    <citation type="submission" date="2023-12" db="EMBL/GenBank/DDBJ databases">
        <title>Novel species of the genus Arcicella isolated from rivers.</title>
        <authorList>
            <person name="Lu H."/>
        </authorList>
    </citation>
    <scope>NUCLEOTIDE SEQUENCE [LARGE SCALE GENOMIC DNA]</scope>
    <source>
        <strain evidence="2 3">DC25W</strain>
    </source>
</reference>